<evidence type="ECO:0000313" key="1">
    <source>
        <dbReference type="EMBL" id="NTC29395.1"/>
    </source>
</evidence>
<protein>
    <submittedName>
        <fullName evidence="1">Uncharacterized protein</fullName>
    </submittedName>
</protein>
<dbReference type="AlphaFoldDB" id="A0AA44J8X1"/>
<accession>A0AA44J8X1</accession>
<evidence type="ECO:0000313" key="2">
    <source>
        <dbReference type="Proteomes" id="UP000702952"/>
    </source>
</evidence>
<sequence>MSAARSPVFDPHAALGMLQERTRVARDSEAQKLFSPEKVNAMLSDAAGRGQSEAIFAPSTPMDLTEDETAKTFKMALEAAGFIAEWKVSRTTPDADATTVLRVSWGWRWRCGADEWRTVCESFSLNRLEDRK</sequence>
<comment type="caution">
    <text evidence="1">The sequence shown here is derived from an EMBL/GenBank/DDBJ whole genome shotgun (WGS) entry which is preliminary data.</text>
</comment>
<organism evidence="1 2">
    <name type="scientific">Agrobacterium tumefaciens</name>
    <dbReference type="NCBI Taxonomy" id="358"/>
    <lineage>
        <taxon>Bacteria</taxon>
        <taxon>Pseudomonadati</taxon>
        <taxon>Pseudomonadota</taxon>
        <taxon>Alphaproteobacteria</taxon>
        <taxon>Hyphomicrobiales</taxon>
        <taxon>Rhizobiaceae</taxon>
        <taxon>Rhizobium/Agrobacterium group</taxon>
        <taxon>Agrobacterium</taxon>
        <taxon>Agrobacterium tumefaciens complex</taxon>
    </lineage>
</organism>
<proteinExistence type="predicted"/>
<dbReference type="RefSeq" id="WP_174021384.1">
    <property type="nucleotide sequence ID" value="NZ_JAAMAY010000025.1"/>
</dbReference>
<dbReference type="EMBL" id="JAAMAY010000025">
    <property type="protein sequence ID" value="NTC29395.1"/>
    <property type="molecule type" value="Genomic_DNA"/>
</dbReference>
<reference evidence="1" key="1">
    <citation type="journal article" date="2020" name="Science">
        <title>Unexpected conservation and global transmission of agrobacterial virulence plasmids.</title>
        <authorList>
            <person name="Weisberg A.J."/>
            <person name="Davis E.W. 2nd"/>
            <person name="Tabima J."/>
            <person name="Belcher M.S."/>
            <person name="Miller M."/>
            <person name="Kuo C.H."/>
            <person name="Loper J.E."/>
            <person name="Grunwald N.J."/>
            <person name="Putnam M.L."/>
            <person name="Chang J.H."/>
        </authorList>
    </citation>
    <scope>NUCLEOTIDE SEQUENCE</scope>
    <source>
        <strain evidence="1">17-1853-1a</strain>
    </source>
</reference>
<name>A0AA44J8X1_AGRTU</name>
<gene>
    <name evidence="1" type="ORF">G6M46_14745</name>
</gene>
<dbReference type="Proteomes" id="UP000702952">
    <property type="component" value="Unassembled WGS sequence"/>
</dbReference>